<feature type="repeat" description="ANK" evidence="3">
    <location>
        <begin position="237"/>
        <end position="269"/>
    </location>
</feature>
<dbReference type="Gene3D" id="1.25.40.20">
    <property type="entry name" value="Ankyrin repeat-containing domain"/>
    <property type="match status" value="1"/>
</dbReference>
<dbReference type="PANTHER" id="PTHR24171:SF8">
    <property type="entry name" value="BRCA1-ASSOCIATED RING DOMAIN PROTEIN 1"/>
    <property type="match status" value="1"/>
</dbReference>
<organism evidence="5 6">
    <name type="scientific">Gryllus longicercus</name>
    <dbReference type="NCBI Taxonomy" id="2509291"/>
    <lineage>
        <taxon>Eukaryota</taxon>
        <taxon>Metazoa</taxon>
        <taxon>Ecdysozoa</taxon>
        <taxon>Arthropoda</taxon>
        <taxon>Hexapoda</taxon>
        <taxon>Insecta</taxon>
        <taxon>Pterygota</taxon>
        <taxon>Neoptera</taxon>
        <taxon>Polyneoptera</taxon>
        <taxon>Orthoptera</taxon>
        <taxon>Ensifera</taxon>
        <taxon>Gryllidea</taxon>
        <taxon>Grylloidea</taxon>
        <taxon>Gryllidae</taxon>
        <taxon>Gryllinae</taxon>
        <taxon>Gryllus</taxon>
    </lineage>
</organism>
<keyword evidence="2 3" id="KW-0040">ANK repeat</keyword>
<gene>
    <name evidence="5" type="ORF">R5R35_010792</name>
</gene>
<evidence type="ECO:0000256" key="1">
    <source>
        <dbReference type="ARBA" id="ARBA00022737"/>
    </source>
</evidence>
<accession>A0AAN9VBD0</accession>
<feature type="region of interest" description="Disordered" evidence="4">
    <location>
        <begin position="109"/>
        <end position="183"/>
    </location>
</feature>
<proteinExistence type="predicted"/>
<sequence>MDEDIETSLVSIVKAEDIEIKEEPIEDDGQYNREEKFGVLGNFYQVECNAGPTECMEEGEEEEEVEEEEVVQRNVKGCACSKDLERLESRLGRLECLLELLVSKVASPREAASLSPVPASPSPTVSEDADRCSAKSSNDPSKATTPLSFVILSENPRPNALPEQTPENTERSDVTPSDSNLPPLVKAAEVGDLSELELLLKNDPSPKQVGEALLRAGSPSVVKMIYQTHPEIIRGPEGSRALYFAAEWGRMSLLCGLLDAGLDPNTASRSTLTVLHKAAAKGHVDCVRALLERGADISVTNNTKWSALHLAAMNGTTDCMSILVKAGADIEAQDKTGCTPLHYAARWNHVDAVKWLLMKGASQSAKNHRGKTPLDLTNGGEILKLLTKDSKAENLEDRLQLKVKRLKK</sequence>
<keyword evidence="6" id="KW-1185">Reference proteome</keyword>
<comment type="caution">
    <text evidence="5">The sequence shown here is derived from an EMBL/GenBank/DDBJ whole genome shotgun (WGS) entry which is preliminary data.</text>
</comment>
<evidence type="ECO:0000313" key="6">
    <source>
        <dbReference type="Proteomes" id="UP001378592"/>
    </source>
</evidence>
<dbReference type="Pfam" id="PF12796">
    <property type="entry name" value="Ank_2"/>
    <property type="match status" value="1"/>
</dbReference>
<keyword evidence="1" id="KW-0677">Repeat</keyword>
<dbReference type="PANTHER" id="PTHR24171">
    <property type="entry name" value="ANKYRIN REPEAT DOMAIN-CONTAINING PROTEIN 39-RELATED"/>
    <property type="match status" value="1"/>
</dbReference>
<protein>
    <submittedName>
        <fullName evidence="5">Uncharacterized protein</fullName>
    </submittedName>
</protein>
<dbReference type="Proteomes" id="UP001378592">
    <property type="component" value="Unassembled WGS sequence"/>
</dbReference>
<name>A0AAN9VBD0_9ORTH</name>
<feature type="repeat" description="ANK" evidence="3">
    <location>
        <begin position="303"/>
        <end position="335"/>
    </location>
</feature>
<evidence type="ECO:0000313" key="5">
    <source>
        <dbReference type="EMBL" id="KAK7861775.1"/>
    </source>
</evidence>
<dbReference type="PROSITE" id="PS50088">
    <property type="entry name" value="ANK_REPEAT"/>
    <property type="match status" value="4"/>
</dbReference>
<dbReference type="SMART" id="SM00248">
    <property type="entry name" value="ANK"/>
    <property type="match status" value="5"/>
</dbReference>
<reference evidence="5 6" key="1">
    <citation type="submission" date="2024-03" db="EMBL/GenBank/DDBJ databases">
        <title>The genome assembly and annotation of the cricket Gryllus longicercus Weissman &amp; Gray.</title>
        <authorList>
            <person name="Szrajer S."/>
            <person name="Gray D."/>
            <person name="Ylla G."/>
        </authorList>
    </citation>
    <scope>NUCLEOTIDE SEQUENCE [LARGE SCALE GENOMIC DNA]</scope>
    <source>
        <strain evidence="5">DAG 2021-001</strain>
        <tissue evidence="5">Whole body minus gut</tissue>
    </source>
</reference>
<evidence type="ECO:0000256" key="3">
    <source>
        <dbReference type="PROSITE-ProRule" id="PRU00023"/>
    </source>
</evidence>
<feature type="repeat" description="ANK" evidence="3">
    <location>
        <begin position="270"/>
        <end position="302"/>
    </location>
</feature>
<dbReference type="SUPFAM" id="SSF48403">
    <property type="entry name" value="Ankyrin repeat"/>
    <property type="match status" value="1"/>
</dbReference>
<dbReference type="AlphaFoldDB" id="A0AAN9VBD0"/>
<dbReference type="InterPro" id="IPR002110">
    <property type="entry name" value="Ankyrin_rpt"/>
</dbReference>
<feature type="repeat" description="ANK" evidence="3">
    <location>
        <begin position="336"/>
        <end position="368"/>
    </location>
</feature>
<feature type="compositionally biased region" description="Polar residues" evidence="4">
    <location>
        <begin position="134"/>
        <end position="147"/>
    </location>
</feature>
<dbReference type="PROSITE" id="PS50297">
    <property type="entry name" value="ANK_REP_REGION"/>
    <property type="match status" value="3"/>
</dbReference>
<dbReference type="EMBL" id="JAZDUA010000300">
    <property type="protein sequence ID" value="KAK7861775.1"/>
    <property type="molecule type" value="Genomic_DNA"/>
</dbReference>
<dbReference type="InterPro" id="IPR036770">
    <property type="entry name" value="Ankyrin_rpt-contain_sf"/>
</dbReference>
<evidence type="ECO:0000256" key="4">
    <source>
        <dbReference type="SAM" id="MobiDB-lite"/>
    </source>
</evidence>
<evidence type="ECO:0000256" key="2">
    <source>
        <dbReference type="ARBA" id="ARBA00023043"/>
    </source>
</evidence>